<dbReference type="EMBL" id="LVVM01002063">
    <property type="protein sequence ID" value="OJA17341.1"/>
    <property type="molecule type" value="Genomic_DNA"/>
</dbReference>
<evidence type="ECO:0000313" key="2">
    <source>
        <dbReference type="Proteomes" id="UP000183567"/>
    </source>
</evidence>
<gene>
    <name evidence="1" type="ORF">AZE42_09601</name>
</gene>
<accession>A0A1J8Q8L4</accession>
<name>A0A1J8Q8L4_9AGAM</name>
<keyword evidence="2" id="KW-1185">Reference proteome</keyword>
<proteinExistence type="predicted"/>
<comment type="caution">
    <text evidence="1">The sequence shown here is derived from an EMBL/GenBank/DDBJ whole genome shotgun (WGS) entry which is preliminary data.</text>
</comment>
<organism evidence="1 2">
    <name type="scientific">Rhizopogon vesiculosus</name>
    <dbReference type="NCBI Taxonomy" id="180088"/>
    <lineage>
        <taxon>Eukaryota</taxon>
        <taxon>Fungi</taxon>
        <taxon>Dikarya</taxon>
        <taxon>Basidiomycota</taxon>
        <taxon>Agaricomycotina</taxon>
        <taxon>Agaricomycetes</taxon>
        <taxon>Agaricomycetidae</taxon>
        <taxon>Boletales</taxon>
        <taxon>Suillineae</taxon>
        <taxon>Rhizopogonaceae</taxon>
        <taxon>Rhizopogon</taxon>
    </lineage>
</organism>
<dbReference type="Proteomes" id="UP000183567">
    <property type="component" value="Unassembled WGS sequence"/>
</dbReference>
<dbReference type="SUPFAM" id="SSF52047">
    <property type="entry name" value="RNI-like"/>
    <property type="match status" value="1"/>
</dbReference>
<dbReference type="OrthoDB" id="270763at2759"/>
<protein>
    <recommendedName>
        <fullName evidence="3">F-box domain-containing protein</fullName>
    </recommendedName>
</protein>
<dbReference type="STRING" id="180088.A0A1J8Q8L4"/>
<dbReference type="InterPro" id="IPR032675">
    <property type="entry name" value="LRR_dom_sf"/>
</dbReference>
<evidence type="ECO:0000313" key="1">
    <source>
        <dbReference type="EMBL" id="OJA17341.1"/>
    </source>
</evidence>
<evidence type="ECO:0008006" key="3">
    <source>
        <dbReference type="Google" id="ProtNLM"/>
    </source>
</evidence>
<dbReference type="AlphaFoldDB" id="A0A1J8Q8L4"/>
<sequence>MSSIPPELLFCVLENVYYTFKGTPNYKLLKICAQVCRTWSGPAQSLLFRSVKLGNIHAFHAALLSSEARGRALGNCVQTLDMSIVQYNPDSSCLSTGVKILQACPQVYKLVLGLYGVDLGEEILEKLRVAGQGLKALSLVYYGTQSPILYQLLSIWPNIQVFKIGSSMFPLLPWDIATPPPLQSNADDAGELAQRYGAEICVYDLVLSFMPTPEALTWLLASSADSLRILEVRESMSLTELNVLARHAPRLRSLRLGFYNAHSVALLRMCTAIEELVIYALDLPPRCPLAPNLPSSIEHLSLRIQNDSHRMTLQPVIDAVDALPNLKVMACNGQVRRQHYDEYAMLESRCRIRGVDMVLSDAIGRTTEWDCSSLAEHQKWGFGEEGRRTIEWKRRARDENFWRQLE</sequence>
<dbReference type="Gene3D" id="3.80.10.10">
    <property type="entry name" value="Ribonuclease Inhibitor"/>
    <property type="match status" value="1"/>
</dbReference>
<reference evidence="1 2" key="1">
    <citation type="submission" date="2016-03" db="EMBL/GenBank/DDBJ databases">
        <title>Comparative genomics of the ectomycorrhizal sister species Rhizopogon vinicolor and Rhizopogon vesiculosus (Basidiomycota: Boletales) reveals a divergence of the mating type B locus.</title>
        <authorList>
            <person name="Mujic A.B."/>
            <person name="Kuo A."/>
            <person name="Tritt A."/>
            <person name="Lipzen A."/>
            <person name="Chen C."/>
            <person name="Johnson J."/>
            <person name="Sharma A."/>
            <person name="Barry K."/>
            <person name="Grigoriev I.V."/>
            <person name="Spatafora J.W."/>
        </authorList>
    </citation>
    <scope>NUCLEOTIDE SEQUENCE [LARGE SCALE GENOMIC DNA]</scope>
    <source>
        <strain evidence="1 2">AM-OR11-056</strain>
    </source>
</reference>